<evidence type="ECO:0000313" key="4">
    <source>
        <dbReference type="Proteomes" id="UP000028999"/>
    </source>
</evidence>
<protein>
    <submittedName>
        <fullName evidence="3">BnaC09g17720D protein</fullName>
    </submittedName>
</protein>
<keyword evidence="4" id="KW-1185">Reference proteome</keyword>
<feature type="region of interest" description="Disordered" evidence="1">
    <location>
        <begin position="190"/>
        <end position="223"/>
    </location>
</feature>
<gene>
    <name evidence="3" type="primary">BnaC09g17720D</name>
    <name evidence="3" type="ORF">GSBRNA2T00063102001</name>
</gene>
<name>A0A078HGR7_BRANA</name>
<feature type="region of interest" description="Disordered" evidence="1">
    <location>
        <begin position="241"/>
        <end position="260"/>
    </location>
</feature>
<accession>A0A078HGR7</accession>
<sequence>MVRVRLVDSPISSESEDMVEMIEVPDRMFADGEEPAGVRVLAYHRSSGIRSILRVLSDDEIQFIKDSTFGKFIDLADKPTFSGKTPMLRKKTVVDKEIRIKYSILALVSSVLMPTNLKSKIPKEYVEMIKDLNQFFSFPWGRLAFDMLMTSIKERDEVALCHNTFALKGFVHAMQLVMVEAVPALTEVVQEAGSSSSESDSDREDDDLHEKRNKGLTLSPGHARDVDHKCEVPAKCIIEDDSSHHVDNEYEDYSDEETDPKVENVLPLHSENMISTIRCSREV</sequence>
<dbReference type="EMBL" id="LK032388">
    <property type="protein sequence ID" value="CDY36956.1"/>
    <property type="molecule type" value="Genomic_DNA"/>
</dbReference>
<dbReference type="Gramene" id="CDY36956">
    <property type="protein sequence ID" value="CDY36956"/>
    <property type="gene ID" value="GSBRNA2T00063102001"/>
</dbReference>
<dbReference type="Pfam" id="PF09331">
    <property type="entry name" value="DUF1985"/>
    <property type="match status" value="1"/>
</dbReference>
<dbReference type="PANTHER" id="PTHR48449:SF2">
    <property type="entry name" value="UBIQUITIN-LIKE PROTEASE FAMILY PROFILE DOMAIN-CONTAINING PROTEIN"/>
    <property type="match status" value="1"/>
</dbReference>
<dbReference type="PaxDb" id="3708-A0A078HGR7"/>
<feature type="compositionally biased region" description="Acidic residues" evidence="1">
    <location>
        <begin position="249"/>
        <end position="258"/>
    </location>
</feature>
<feature type="domain" description="DUF1985" evidence="2">
    <location>
        <begin position="71"/>
        <end position="151"/>
    </location>
</feature>
<evidence type="ECO:0000256" key="1">
    <source>
        <dbReference type="SAM" id="MobiDB-lite"/>
    </source>
</evidence>
<evidence type="ECO:0000259" key="2">
    <source>
        <dbReference type="Pfam" id="PF09331"/>
    </source>
</evidence>
<reference evidence="3 4" key="1">
    <citation type="journal article" date="2014" name="Science">
        <title>Plant genetics. Early allopolyploid evolution in the post-Neolithic Brassica napus oilseed genome.</title>
        <authorList>
            <person name="Chalhoub B."/>
            <person name="Denoeud F."/>
            <person name="Liu S."/>
            <person name="Parkin I.A."/>
            <person name="Tang H."/>
            <person name="Wang X."/>
            <person name="Chiquet J."/>
            <person name="Belcram H."/>
            <person name="Tong C."/>
            <person name="Samans B."/>
            <person name="Correa M."/>
            <person name="Da Silva C."/>
            <person name="Just J."/>
            <person name="Falentin C."/>
            <person name="Koh C.S."/>
            <person name="Le Clainche I."/>
            <person name="Bernard M."/>
            <person name="Bento P."/>
            <person name="Noel B."/>
            <person name="Labadie K."/>
            <person name="Alberti A."/>
            <person name="Charles M."/>
            <person name="Arnaud D."/>
            <person name="Guo H."/>
            <person name="Daviaud C."/>
            <person name="Alamery S."/>
            <person name="Jabbari K."/>
            <person name="Zhao M."/>
            <person name="Edger P.P."/>
            <person name="Chelaifa H."/>
            <person name="Tack D."/>
            <person name="Lassalle G."/>
            <person name="Mestiri I."/>
            <person name="Schnel N."/>
            <person name="Le Paslier M.C."/>
            <person name="Fan G."/>
            <person name="Renault V."/>
            <person name="Bayer P.E."/>
            <person name="Golicz A.A."/>
            <person name="Manoli S."/>
            <person name="Lee T.H."/>
            <person name="Thi V.H."/>
            <person name="Chalabi S."/>
            <person name="Hu Q."/>
            <person name="Fan C."/>
            <person name="Tollenaere R."/>
            <person name="Lu Y."/>
            <person name="Battail C."/>
            <person name="Shen J."/>
            <person name="Sidebottom C.H."/>
            <person name="Wang X."/>
            <person name="Canaguier A."/>
            <person name="Chauveau A."/>
            <person name="Berard A."/>
            <person name="Deniot G."/>
            <person name="Guan M."/>
            <person name="Liu Z."/>
            <person name="Sun F."/>
            <person name="Lim Y.P."/>
            <person name="Lyons E."/>
            <person name="Town C.D."/>
            <person name="Bancroft I."/>
            <person name="Wang X."/>
            <person name="Meng J."/>
            <person name="Ma J."/>
            <person name="Pires J.C."/>
            <person name="King G.J."/>
            <person name="Brunel D."/>
            <person name="Delourme R."/>
            <person name="Renard M."/>
            <person name="Aury J.M."/>
            <person name="Adams K.L."/>
            <person name="Batley J."/>
            <person name="Snowdon R.J."/>
            <person name="Tost J."/>
            <person name="Edwards D."/>
            <person name="Zhou Y."/>
            <person name="Hua W."/>
            <person name="Sharpe A.G."/>
            <person name="Paterson A.H."/>
            <person name="Guan C."/>
            <person name="Wincker P."/>
        </authorList>
    </citation>
    <scope>NUCLEOTIDE SEQUENCE [LARGE SCALE GENOMIC DNA]</scope>
    <source>
        <strain evidence="4">cv. Darmor-bzh</strain>
    </source>
</reference>
<dbReference type="InterPro" id="IPR015410">
    <property type="entry name" value="DUF1985"/>
</dbReference>
<dbReference type="PANTHER" id="PTHR48449">
    <property type="entry name" value="DUF1985 DOMAIN-CONTAINING PROTEIN"/>
    <property type="match status" value="1"/>
</dbReference>
<dbReference type="AlphaFoldDB" id="A0A078HGR7"/>
<organism evidence="3 4">
    <name type="scientific">Brassica napus</name>
    <name type="common">Rape</name>
    <dbReference type="NCBI Taxonomy" id="3708"/>
    <lineage>
        <taxon>Eukaryota</taxon>
        <taxon>Viridiplantae</taxon>
        <taxon>Streptophyta</taxon>
        <taxon>Embryophyta</taxon>
        <taxon>Tracheophyta</taxon>
        <taxon>Spermatophyta</taxon>
        <taxon>Magnoliopsida</taxon>
        <taxon>eudicotyledons</taxon>
        <taxon>Gunneridae</taxon>
        <taxon>Pentapetalae</taxon>
        <taxon>rosids</taxon>
        <taxon>malvids</taxon>
        <taxon>Brassicales</taxon>
        <taxon>Brassicaceae</taxon>
        <taxon>Brassiceae</taxon>
        <taxon>Brassica</taxon>
    </lineage>
</organism>
<dbReference type="Proteomes" id="UP000028999">
    <property type="component" value="Unassembled WGS sequence"/>
</dbReference>
<proteinExistence type="predicted"/>
<evidence type="ECO:0000313" key="3">
    <source>
        <dbReference type="EMBL" id="CDY36956.1"/>
    </source>
</evidence>